<gene>
    <name evidence="2" type="ORF">FEM33_14190</name>
</gene>
<dbReference type="RefSeq" id="WP_139012655.1">
    <property type="nucleotide sequence ID" value="NZ_VBSN01000038.1"/>
</dbReference>
<name>A0A5M8QT22_9BACT</name>
<accession>A0A5M8QT22</accession>
<comment type="caution">
    <text evidence="2">The sequence shown here is derived from an EMBL/GenBank/DDBJ whole genome shotgun (WGS) entry which is preliminary data.</text>
</comment>
<dbReference type="AlphaFoldDB" id="A0A5M8QT22"/>
<dbReference type="Proteomes" id="UP000323994">
    <property type="component" value="Unassembled WGS sequence"/>
</dbReference>
<dbReference type="OrthoDB" id="9815939at2"/>
<evidence type="ECO:0000313" key="3">
    <source>
        <dbReference type="Proteomes" id="UP000323994"/>
    </source>
</evidence>
<keyword evidence="3" id="KW-1185">Reference proteome</keyword>
<dbReference type="EMBL" id="VBSN01000038">
    <property type="protein sequence ID" value="KAA6439405.1"/>
    <property type="molecule type" value="Genomic_DNA"/>
</dbReference>
<reference evidence="2 3" key="1">
    <citation type="submission" date="2019-05" db="EMBL/GenBank/DDBJ databases">
        <authorList>
            <person name="Qu J.-H."/>
        </authorList>
    </citation>
    <scope>NUCLEOTIDE SEQUENCE [LARGE SCALE GENOMIC DNA]</scope>
    <source>
        <strain evidence="2 3">NS28</strain>
    </source>
</reference>
<dbReference type="Pfam" id="PF19266">
    <property type="entry name" value="CIS_tube"/>
    <property type="match status" value="1"/>
</dbReference>
<evidence type="ECO:0000259" key="1">
    <source>
        <dbReference type="Pfam" id="PF19266"/>
    </source>
</evidence>
<dbReference type="InterPro" id="IPR045361">
    <property type="entry name" value="CIS_tube_prot_N"/>
</dbReference>
<organism evidence="2 3">
    <name type="scientific">Dyadobacter flavalbus</name>
    <dbReference type="NCBI Taxonomy" id="2579942"/>
    <lineage>
        <taxon>Bacteria</taxon>
        <taxon>Pseudomonadati</taxon>
        <taxon>Bacteroidota</taxon>
        <taxon>Cytophagia</taxon>
        <taxon>Cytophagales</taxon>
        <taxon>Spirosomataceae</taxon>
        <taxon>Dyadobacter</taxon>
    </lineage>
</organism>
<evidence type="ECO:0000313" key="2">
    <source>
        <dbReference type="EMBL" id="KAA6439405.1"/>
    </source>
</evidence>
<feature type="domain" description="Contractile injection system tube protein N-terminal" evidence="1">
    <location>
        <begin position="5"/>
        <end position="154"/>
    </location>
</feature>
<sequence>MADPNKLQIIVYKDDLFQDKVDSISVPVNPARFSRKLNIRYNEEQEQGTHGSNPTFNKTPAEEIQLEFLFDGTGVISGKKNVRDEVARFKEAVYNFDGEIHRPKFLKLLWGELSFNCVLKELKIDYTLFKPDGTALRAILSTTFVEVVEEELRAKKMRTSSPDLTHVRYVKEGDTLPLMTYRIYGNAALYIQVAKFNGISNFRNLKPNMRIVFPPLNQ</sequence>
<proteinExistence type="predicted"/>
<protein>
    <submittedName>
        <fullName evidence="2">LysM peptidoglycan-binding domain-containing protein</fullName>
    </submittedName>
</protein>